<dbReference type="SUPFAM" id="SSF46785">
    <property type="entry name" value="Winged helix' DNA-binding domain"/>
    <property type="match status" value="1"/>
</dbReference>
<dbReference type="PANTHER" id="PTHR34580:SF1">
    <property type="entry name" value="PROTEIN PAFC"/>
    <property type="match status" value="1"/>
</dbReference>
<dbReference type="InterPro" id="IPR051534">
    <property type="entry name" value="CBASS_pafABC_assoc_protein"/>
</dbReference>
<dbReference type="PIRSF" id="PIRSF016838">
    <property type="entry name" value="PafC"/>
    <property type="match status" value="1"/>
</dbReference>
<organism evidence="4 5">
    <name type="scientific">Lacihabitans lacunae</name>
    <dbReference type="NCBI Taxonomy" id="1028214"/>
    <lineage>
        <taxon>Bacteria</taxon>
        <taxon>Pseudomonadati</taxon>
        <taxon>Bacteroidota</taxon>
        <taxon>Cytophagia</taxon>
        <taxon>Cytophagales</taxon>
        <taxon>Leadbetterellaceae</taxon>
        <taxon>Lacihabitans</taxon>
    </lineage>
</organism>
<dbReference type="InterPro" id="IPR036390">
    <property type="entry name" value="WH_DNA-bd_sf"/>
</dbReference>
<sequence length="317" mass="36679">MNRLDRLSAILIQLQSKRVVKAQEIADRFEISLRTVYRDIRSLEQGGIPILSEAGIGYALMKSYKLPPVHFTTEEALSFITAEKLIEKQADAQTQKAFSAALFKIKAILGQNDKDKLEDVNSYIEVRKQVPKQDTDKKAANFQEIYEAISERRIIEIEYEGLSDLESQKREIDPIGIYVQGEYWYLVAYCNLRQDYRQFRTDRILDFKITSKKFSKKHPSVQYFTELKPDTRPLTEVIIEVDQKAYKLIGNQKDFMGFVSQTKTPSSVRMRFLSPSLLGFAHWFLWLGASADIVSPVELKELVSEQLQKIKLRLAHE</sequence>
<dbReference type="Proteomes" id="UP001595616">
    <property type="component" value="Unassembled WGS sequence"/>
</dbReference>
<evidence type="ECO:0000256" key="2">
    <source>
        <dbReference type="ARBA" id="ARBA00023163"/>
    </source>
</evidence>
<dbReference type="Pfam" id="PF08279">
    <property type="entry name" value="HTH_11"/>
    <property type="match status" value="1"/>
</dbReference>
<keyword evidence="5" id="KW-1185">Reference proteome</keyword>
<dbReference type="Gene3D" id="1.10.10.10">
    <property type="entry name" value="Winged helix-like DNA-binding domain superfamily/Winged helix DNA-binding domain"/>
    <property type="match status" value="1"/>
</dbReference>
<dbReference type="Pfam" id="PF13280">
    <property type="entry name" value="WYL"/>
    <property type="match status" value="1"/>
</dbReference>
<gene>
    <name evidence="4" type="ORF">ACFOOI_10535</name>
</gene>
<dbReference type="PROSITE" id="PS52050">
    <property type="entry name" value="WYL"/>
    <property type="match status" value="1"/>
</dbReference>
<reference evidence="5" key="1">
    <citation type="journal article" date="2019" name="Int. J. Syst. Evol. Microbiol.">
        <title>The Global Catalogue of Microorganisms (GCM) 10K type strain sequencing project: providing services to taxonomists for standard genome sequencing and annotation.</title>
        <authorList>
            <consortium name="The Broad Institute Genomics Platform"/>
            <consortium name="The Broad Institute Genome Sequencing Center for Infectious Disease"/>
            <person name="Wu L."/>
            <person name="Ma J."/>
        </authorList>
    </citation>
    <scope>NUCLEOTIDE SEQUENCE [LARGE SCALE GENOMIC DNA]</scope>
    <source>
        <strain evidence="5">CECT 7956</strain>
    </source>
</reference>
<dbReference type="InterPro" id="IPR026881">
    <property type="entry name" value="WYL_dom"/>
</dbReference>
<dbReference type="PANTHER" id="PTHR34580">
    <property type="match status" value="1"/>
</dbReference>
<dbReference type="EMBL" id="JBHRYQ010000001">
    <property type="protein sequence ID" value="MFC3811092.1"/>
    <property type="molecule type" value="Genomic_DNA"/>
</dbReference>
<dbReference type="InterPro" id="IPR001034">
    <property type="entry name" value="DeoR_HTH"/>
</dbReference>
<comment type="caution">
    <text evidence="4">The sequence shown here is derived from an EMBL/GenBank/DDBJ whole genome shotgun (WGS) entry which is preliminary data.</text>
</comment>
<dbReference type="InterPro" id="IPR036388">
    <property type="entry name" value="WH-like_DNA-bd_sf"/>
</dbReference>
<accession>A0ABV7YXP5</accession>
<evidence type="ECO:0000313" key="4">
    <source>
        <dbReference type="EMBL" id="MFC3811092.1"/>
    </source>
</evidence>
<keyword evidence="1" id="KW-0805">Transcription regulation</keyword>
<feature type="domain" description="HTH deoR-type" evidence="3">
    <location>
        <begin position="3"/>
        <end position="58"/>
    </location>
</feature>
<dbReference type="PROSITE" id="PS51000">
    <property type="entry name" value="HTH_DEOR_2"/>
    <property type="match status" value="1"/>
</dbReference>
<dbReference type="InterPro" id="IPR028349">
    <property type="entry name" value="PafC-like"/>
</dbReference>
<proteinExistence type="predicted"/>
<evidence type="ECO:0000259" key="3">
    <source>
        <dbReference type="PROSITE" id="PS51000"/>
    </source>
</evidence>
<protein>
    <submittedName>
        <fullName evidence="4">Helix-turn-helix transcriptional regulator</fullName>
    </submittedName>
</protein>
<name>A0ABV7YXP5_9BACT</name>
<evidence type="ECO:0000313" key="5">
    <source>
        <dbReference type="Proteomes" id="UP001595616"/>
    </source>
</evidence>
<dbReference type="RefSeq" id="WP_379837789.1">
    <property type="nucleotide sequence ID" value="NZ_JBHRYQ010000001.1"/>
</dbReference>
<dbReference type="InterPro" id="IPR013196">
    <property type="entry name" value="HTH_11"/>
</dbReference>
<keyword evidence="2" id="KW-0804">Transcription</keyword>
<evidence type="ECO:0000256" key="1">
    <source>
        <dbReference type="ARBA" id="ARBA00023015"/>
    </source>
</evidence>